<dbReference type="SUPFAM" id="SSF81383">
    <property type="entry name" value="F-box domain"/>
    <property type="match status" value="1"/>
</dbReference>
<gene>
    <name evidence="3" type="ordered locus">MTR_1g025810</name>
</gene>
<name>G7I7T6_MEDTR</name>
<reference evidence="3 5" key="2">
    <citation type="journal article" date="2014" name="BMC Genomics">
        <title>An improved genome release (version Mt4.0) for the model legume Medicago truncatula.</title>
        <authorList>
            <person name="Tang H."/>
            <person name="Krishnakumar V."/>
            <person name="Bidwell S."/>
            <person name="Rosen B."/>
            <person name="Chan A."/>
            <person name="Zhou S."/>
            <person name="Gentzbittel L."/>
            <person name="Childs K.L."/>
            <person name="Yandell M."/>
            <person name="Gundlach H."/>
            <person name="Mayer K.F."/>
            <person name="Schwartz D.C."/>
            <person name="Town C.D."/>
        </authorList>
    </citation>
    <scope>GENOME REANNOTATION</scope>
    <source>
        <strain evidence="4 5">cv. Jemalong A17</strain>
    </source>
</reference>
<feature type="region of interest" description="Disordered" evidence="1">
    <location>
        <begin position="76"/>
        <end position="143"/>
    </location>
</feature>
<reference evidence="4" key="3">
    <citation type="submission" date="2015-04" db="UniProtKB">
        <authorList>
            <consortium name="EnsemblPlants"/>
        </authorList>
    </citation>
    <scope>IDENTIFICATION</scope>
    <source>
        <strain evidence="4">cv. Jemalong A17</strain>
    </source>
</reference>
<dbReference type="HOGENOM" id="CLU_097329_0_0_1"/>
<proteinExistence type="predicted"/>
<feature type="compositionally biased region" description="Acidic residues" evidence="1">
    <location>
        <begin position="80"/>
        <end position="91"/>
    </location>
</feature>
<evidence type="ECO:0000256" key="1">
    <source>
        <dbReference type="SAM" id="MobiDB-lite"/>
    </source>
</evidence>
<accession>G7I7T6</accession>
<evidence type="ECO:0000313" key="5">
    <source>
        <dbReference type="Proteomes" id="UP000002051"/>
    </source>
</evidence>
<feature type="domain" description="F-box" evidence="2">
    <location>
        <begin position="3"/>
        <end position="53"/>
    </location>
</feature>
<dbReference type="InterPro" id="IPR036047">
    <property type="entry name" value="F-box-like_dom_sf"/>
</dbReference>
<dbReference type="PROSITE" id="PS50181">
    <property type="entry name" value="FBOX"/>
    <property type="match status" value="1"/>
</dbReference>
<organism evidence="3 5">
    <name type="scientific">Medicago truncatula</name>
    <name type="common">Barrel medic</name>
    <name type="synonym">Medicago tribuloides</name>
    <dbReference type="NCBI Taxonomy" id="3880"/>
    <lineage>
        <taxon>Eukaryota</taxon>
        <taxon>Viridiplantae</taxon>
        <taxon>Streptophyta</taxon>
        <taxon>Embryophyta</taxon>
        <taxon>Tracheophyta</taxon>
        <taxon>Spermatophyta</taxon>
        <taxon>Magnoliopsida</taxon>
        <taxon>eudicotyledons</taxon>
        <taxon>Gunneridae</taxon>
        <taxon>Pentapetalae</taxon>
        <taxon>rosids</taxon>
        <taxon>fabids</taxon>
        <taxon>Fabales</taxon>
        <taxon>Fabaceae</taxon>
        <taxon>Papilionoideae</taxon>
        <taxon>50 kb inversion clade</taxon>
        <taxon>NPAAA clade</taxon>
        <taxon>Hologalegina</taxon>
        <taxon>IRL clade</taxon>
        <taxon>Trifolieae</taxon>
        <taxon>Medicago</taxon>
    </lineage>
</organism>
<dbReference type="Proteomes" id="UP000002051">
    <property type="component" value="Unassembled WGS sequence"/>
</dbReference>
<dbReference type="InterPro" id="IPR001810">
    <property type="entry name" value="F-box_dom"/>
</dbReference>
<reference evidence="3 5" key="1">
    <citation type="journal article" date="2011" name="Nature">
        <title>The Medicago genome provides insight into the evolution of rhizobial symbioses.</title>
        <authorList>
            <person name="Young N.D."/>
            <person name="Debelle F."/>
            <person name="Oldroyd G.E."/>
            <person name="Geurts R."/>
            <person name="Cannon S.B."/>
            <person name="Udvardi M.K."/>
            <person name="Benedito V.A."/>
            <person name="Mayer K.F."/>
            <person name="Gouzy J."/>
            <person name="Schoof H."/>
            <person name="Van de Peer Y."/>
            <person name="Proost S."/>
            <person name="Cook D.R."/>
            <person name="Meyers B.C."/>
            <person name="Spannagl M."/>
            <person name="Cheung F."/>
            <person name="De Mita S."/>
            <person name="Krishnakumar V."/>
            <person name="Gundlach H."/>
            <person name="Zhou S."/>
            <person name="Mudge J."/>
            <person name="Bharti A.K."/>
            <person name="Murray J.D."/>
            <person name="Naoumkina M.A."/>
            <person name="Rosen B."/>
            <person name="Silverstein K.A."/>
            <person name="Tang H."/>
            <person name="Rombauts S."/>
            <person name="Zhao P.X."/>
            <person name="Zhou P."/>
            <person name="Barbe V."/>
            <person name="Bardou P."/>
            <person name="Bechner M."/>
            <person name="Bellec A."/>
            <person name="Berger A."/>
            <person name="Berges H."/>
            <person name="Bidwell S."/>
            <person name="Bisseling T."/>
            <person name="Choisne N."/>
            <person name="Couloux A."/>
            <person name="Denny R."/>
            <person name="Deshpande S."/>
            <person name="Dai X."/>
            <person name="Doyle J.J."/>
            <person name="Dudez A.M."/>
            <person name="Farmer A.D."/>
            <person name="Fouteau S."/>
            <person name="Franken C."/>
            <person name="Gibelin C."/>
            <person name="Gish J."/>
            <person name="Goldstein S."/>
            <person name="Gonzalez A.J."/>
            <person name="Green P.J."/>
            <person name="Hallab A."/>
            <person name="Hartog M."/>
            <person name="Hua A."/>
            <person name="Humphray S.J."/>
            <person name="Jeong D.H."/>
            <person name="Jing Y."/>
            <person name="Jocker A."/>
            <person name="Kenton S.M."/>
            <person name="Kim D.J."/>
            <person name="Klee K."/>
            <person name="Lai H."/>
            <person name="Lang C."/>
            <person name="Lin S."/>
            <person name="Macmil S.L."/>
            <person name="Magdelenat G."/>
            <person name="Matthews L."/>
            <person name="McCorrison J."/>
            <person name="Monaghan E.L."/>
            <person name="Mun J.H."/>
            <person name="Najar F.Z."/>
            <person name="Nicholson C."/>
            <person name="Noirot C."/>
            <person name="O'Bleness M."/>
            <person name="Paule C.R."/>
            <person name="Poulain J."/>
            <person name="Prion F."/>
            <person name="Qin B."/>
            <person name="Qu C."/>
            <person name="Retzel E.F."/>
            <person name="Riddle C."/>
            <person name="Sallet E."/>
            <person name="Samain S."/>
            <person name="Samson N."/>
            <person name="Sanders I."/>
            <person name="Saurat O."/>
            <person name="Scarpelli C."/>
            <person name="Schiex T."/>
            <person name="Segurens B."/>
            <person name="Severin A.J."/>
            <person name="Sherrier D.J."/>
            <person name="Shi R."/>
            <person name="Sims S."/>
            <person name="Singer S.R."/>
            <person name="Sinharoy S."/>
            <person name="Sterck L."/>
            <person name="Viollet A."/>
            <person name="Wang B.B."/>
            <person name="Wang K."/>
            <person name="Wang M."/>
            <person name="Wang X."/>
            <person name="Warfsmann J."/>
            <person name="Weissenbach J."/>
            <person name="White D.D."/>
            <person name="White J.D."/>
            <person name="Wiley G.B."/>
            <person name="Wincker P."/>
            <person name="Xing Y."/>
            <person name="Yang L."/>
            <person name="Yao Z."/>
            <person name="Ying F."/>
            <person name="Zhai J."/>
            <person name="Zhou L."/>
            <person name="Zuber A."/>
            <person name="Denarie J."/>
            <person name="Dixon R.A."/>
            <person name="May G.D."/>
            <person name="Schwartz D.C."/>
            <person name="Rogers J."/>
            <person name="Quetier F."/>
            <person name="Town C.D."/>
            <person name="Roe B.A."/>
        </authorList>
    </citation>
    <scope>NUCLEOTIDE SEQUENCE [LARGE SCALE GENOMIC DNA]</scope>
    <source>
        <strain evidence="3">A17</strain>
        <strain evidence="4 5">cv. Jemalong A17</strain>
    </source>
</reference>
<dbReference type="AlphaFoldDB" id="G7I7T6"/>
<dbReference type="EnsemblPlants" id="AES59788">
    <property type="protein sequence ID" value="AES59788"/>
    <property type="gene ID" value="MTR_1g025810"/>
</dbReference>
<dbReference type="Pfam" id="PF00646">
    <property type="entry name" value="F-box"/>
    <property type="match status" value="1"/>
</dbReference>
<evidence type="ECO:0000313" key="3">
    <source>
        <dbReference type="EMBL" id="AES59788.1"/>
    </source>
</evidence>
<evidence type="ECO:0000259" key="2">
    <source>
        <dbReference type="PROSITE" id="PS50181"/>
    </source>
</evidence>
<protein>
    <submittedName>
        <fullName evidence="3">F-box-like protein</fullName>
    </submittedName>
</protein>
<dbReference type="Gene3D" id="1.20.1280.50">
    <property type="match status" value="1"/>
</dbReference>
<keyword evidence="5" id="KW-1185">Reference proteome</keyword>
<feature type="compositionally biased region" description="Acidic residues" evidence="1">
    <location>
        <begin position="99"/>
        <end position="143"/>
    </location>
</feature>
<evidence type="ECO:0000313" key="4">
    <source>
        <dbReference type="EnsemblPlants" id="AES59788"/>
    </source>
</evidence>
<dbReference type="SMART" id="SM00256">
    <property type="entry name" value="FBOX"/>
    <property type="match status" value="1"/>
</dbReference>
<dbReference type="EMBL" id="CM001217">
    <property type="protein sequence ID" value="AES59788.1"/>
    <property type="molecule type" value="Genomic_DNA"/>
</dbReference>
<dbReference type="PaxDb" id="3880-AES59788"/>
<sequence>MAKATAMSLPNEVMIEILSRVDLSNHLELRCVCKLWKSLVLDPLFMTNHFRTSDNDLTFICRKTDEQFNALKSRIKEEQEKEDDGNEEDLDLGFNGAAAEEEDEEDGDVDSEEEEEEEEDGDVDAEEEEEEEDGDVDAEEEEEEWKMNVLAELNTFMEKAKQLEKKGENLDNLDEKWMIIKVAVMDNSLVFIRYFKNLMLNFLESIKSMEDRMELKGNLESIRVEMQTMEGKMNFLKSFMRIYL</sequence>